<dbReference type="GO" id="GO:0046872">
    <property type="term" value="F:metal ion binding"/>
    <property type="evidence" value="ECO:0007669"/>
    <property type="project" value="UniProtKB-KW"/>
</dbReference>
<evidence type="ECO:0000259" key="3">
    <source>
        <dbReference type="Pfam" id="PF12850"/>
    </source>
</evidence>
<name>A0A412AXU3_9FIRM</name>
<feature type="domain" description="Calcineurin-like phosphoesterase" evidence="3">
    <location>
        <begin position="1"/>
        <end position="141"/>
    </location>
</feature>
<dbReference type="Gene3D" id="3.60.21.10">
    <property type="match status" value="1"/>
</dbReference>
<comment type="similarity">
    <text evidence="1 2">Belongs to the metallophosphoesterase superfamily. YfcE family.</text>
</comment>
<dbReference type="EMBL" id="QRTC01000017">
    <property type="protein sequence ID" value="RGQ41553.1"/>
    <property type="molecule type" value="Genomic_DNA"/>
</dbReference>
<dbReference type="Proteomes" id="UP000284751">
    <property type="component" value="Unassembled WGS sequence"/>
</dbReference>
<keyword evidence="2" id="KW-0479">Metal-binding</keyword>
<reference evidence="4 5" key="1">
    <citation type="submission" date="2018-08" db="EMBL/GenBank/DDBJ databases">
        <title>A genome reference for cultivated species of the human gut microbiota.</title>
        <authorList>
            <person name="Zou Y."/>
            <person name="Xue W."/>
            <person name="Luo G."/>
        </authorList>
    </citation>
    <scope>NUCLEOTIDE SEQUENCE [LARGE SCALE GENOMIC DNA]</scope>
    <source>
        <strain evidence="4 5">AF28-26</strain>
    </source>
</reference>
<accession>A0A412AXU3</accession>
<sequence length="157" mass="17739">MRILVVSDTHRDFSALHHAVQTQPKAEIVLHLGDGEEELMQVKPMFPEKMIVGVRGNCDFGSLLPWEEELSVEGKKIFFTHGYTYQVKMTLYNLECAARDRKADIVLYGHTHQAGIEYRDGLYLMNPGSLHGSYGTYGIIDITPAGLVPNIVKNYRD</sequence>
<dbReference type="PANTHER" id="PTHR11124">
    <property type="entry name" value="VACUOLAR SORTING PROTEIN VPS29"/>
    <property type="match status" value="1"/>
</dbReference>
<dbReference type="AlphaFoldDB" id="A0A412AXU3"/>
<dbReference type="Pfam" id="PF12850">
    <property type="entry name" value="Metallophos_2"/>
    <property type="match status" value="1"/>
</dbReference>
<gene>
    <name evidence="4" type="ORF">DWY99_05980</name>
</gene>
<dbReference type="InterPro" id="IPR000979">
    <property type="entry name" value="Phosphodiesterase_MJ0936/Vps29"/>
</dbReference>
<comment type="cofactor">
    <cofactor evidence="2">
        <name>a divalent metal cation</name>
        <dbReference type="ChEBI" id="CHEBI:60240"/>
    </cofactor>
</comment>
<dbReference type="GO" id="GO:0016787">
    <property type="term" value="F:hydrolase activity"/>
    <property type="evidence" value="ECO:0007669"/>
    <property type="project" value="UniProtKB-UniRule"/>
</dbReference>
<evidence type="ECO:0000313" key="5">
    <source>
        <dbReference type="Proteomes" id="UP000284751"/>
    </source>
</evidence>
<evidence type="ECO:0000256" key="1">
    <source>
        <dbReference type="ARBA" id="ARBA00008950"/>
    </source>
</evidence>
<organism evidence="4 5">
    <name type="scientific">[Clostridium] leptum</name>
    <dbReference type="NCBI Taxonomy" id="1535"/>
    <lineage>
        <taxon>Bacteria</taxon>
        <taxon>Bacillati</taxon>
        <taxon>Bacillota</taxon>
        <taxon>Clostridia</taxon>
        <taxon>Eubacteriales</taxon>
        <taxon>Oscillospiraceae</taxon>
        <taxon>Oscillospiraceae incertae sedis</taxon>
    </lineage>
</organism>
<evidence type="ECO:0000256" key="2">
    <source>
        <dbReference type="RuleBase" id="RU362039"/>
    </source>
</evidence>
<dbReference type="EC" id="3.1.4.-" evidence="2"/>
<dbReference type="InterPro" id="IPR029052">
    <property type="entry name" value="Metallo-depent_PP-like"/>
</dbReference>
<evidence type="ECO:0000313" key="4">
    <source>
        <dbReference type="EMBL" id="RGQ41553.1"/>
    </source>
</evidence>
<proteinExistence type="inferred from homology"/>
<dbReference type="SUPFAM" id="SSF56300">
    <property type="entry name" value="Metallo-dependent phosphatases"/>
    <property type="match status" value="1"/>
</dbReference>
<comment type="caution">
    <text evidence="4">The sequence shown here is derived from an EMBL/GenBank/DDBJ whole genome shotgun (WGS) entry which is preliminary data.</text>
</comment>
<dbReference type="InterPro" id="IPR024654">
    <property type="entry name" value="Calcineurin-like_PHP_lpxH"/>
</dbReference>
<dbReference type="NCBIfam" id="TIGR00040">
    <property type="entry name" value="yfcE"/>
    <property type="match status" value="1"/>
</dbReference>
<protein>
    <recommendedName>
        <fullName evidence="2">Phosphoesterase</fullName>
        <ecNumber evidence="2">3.1.4.-</ecNumber>
    </recommendedName>
</protein>